<dbReference type="AlphaFoldDB" id="A0A1Z5HRI7"/>
<evidence type="ECO:0000259" key="15">
    <source>
        <dbReference type="Pfam" id="PF01225"/>
    </source>
</evidence>
<dbReference type="Gene3D" id="3.40.1190.10">
    <property type="entry name" value="Mur-like, catalytic domain"/>
    <property type="match status" value="1"/>
</dbReference>
<dbReference type="SUPFAM" id="SSF51984">
    <property type="entry name" value="MurCD N-terminal domain"/>
    <property type="match status" value="1"/>
</dbReference>
<evidence type="ECO:0000256" key="4">
    <source>
        <dbReference type="ARBA" id="ARBA00022490"/>
    </source>
</evidence>
<dbReference type="Gene3D" id="3.90.190.20">
    <property type="entry name" value="Mur ligase, C-terminal domain"/>
    <property type="match status" value="1"/>
</dbReference>
<dbReference type="GO" id="GO:0071555">
    <property type="term" value="P:cell wall organization"/>
    <property type="evidence" value="ECO:0007669"/>
    <property type="project" value="UniProtKB-KW"/>
</dbReference>
<accession>A0A1Z5HRI7</accession>
<dbReference type="Proteomes" id="UP000197032">
    <property type="component" value="Unassembled WGS sequence"/>
</dbReference>
<evidence type="ECO:0000256" key="10">
    <source>
        <dbReference type="ARBA" id="ARBA00022984"/>
    </source>
</evidence>
<gene>
    <name evidence="14" type="primary">murC</name>
    <name evidence="18" type="ORF">KKC1_13020</name>
</gene>
<evidence type="ECO:0000256" key="5">
    <source>
        <dbReference type="ARBA" id="ARBA00022598"/>
    </source>
</evidence>
<dbReference type="InterPro" id="IPR050061">
    <property type="entry name" value="MurCDEF_pg_biosynth"/>
</dbReference>
<keyword evidence="7 14" id="KW-0547">Nucleotide-binding</keyword>
<evidence type="ECO:0000256" key="7">
    <source>
        <dbReference type="ARBA" id="ARBA00022741"/>
    </source>
</evidence>
<keyword evidence="19" id="KW-1185">Reference proteome</keyword>
<organism evidence="18 19">
    <name type="scientific">Calderihabitans maritimus</name>
    <dbReference type="NCBI Taxonomy" id="1246530"/>
    <lineage>
        <taxon>Bacteria</taxon>
        <taxon>Bacillati</taxon>
        <taxon>Bacillota</taxon>
        <taxon>Clostridia</taxon>
        <taxon>Neomoorellales</taxon>
        <taxon>Calderihabitantaceae</taxon>
        <taxon>Calderihabitans</taxon>
    </lineage>
</organism>
<comment type="catalytic activity">
    <reaction evidence="13 14">
        <text>UDP-N-acetyl-alpha-D-muramate + L-alanine + ATP = UDP-N-acetyl-alpha-D-muramoyl-L-alanine + ADP + phosphate + H(+)</text>
        <dbReference type="Rhea" id="RHEA:23372"/>
        <dbReference type="ChEBI" id="CHEBI:15378"/>
        <dbReference type="ChEBI" id="CHEBI:30616"/>
        <dbReference type="ChEBI" id="CHEBI:43474"/>
        <dbReference type="ChEBI" id="CHEBI:57972"/>
        <dbReference type="ChEBI" id="CHEBI:70757"/>
        <dbReference type="ChEBI" id="CHEBI:83898"/>
        <dbReference type="ChEBI" id="CHEBI:456216"/>
        <dbReference type="EC" id="6.3.2.8"/>
    </reaction>
</comment>
<keyword evidence="9 14" id="KW-0133">Cell shape</keyword>
<dbReference type="EC" id="6.3.2.8" evidence="3 14"/>
<dbReference type="Pfam" id="PF01225">
    <property type="entry name" value="Mur_ligase"/>
    <property type="match status" value="1"/>
</dbReference>
<dbReference type="EMBL" id="BDGJ01000059">
    <property type="protein sequence ID" value="GAW92143.1"/>
    <property type="molecule type" value="Genomic_DNA"/>
</dbReference>
<keyword evidence="8 14" id="KW-0067">ATP-binding</keyword>
<feature type="binding site" evidence="14">
    <location>
        <begin position="113"/>
        <end position="119"/>
    </location>
    <ligand>
        <name>ATP</name>
        <dbReference type="ChEBI" id="CHEBI:30616"/>
    </ligand>
</feature>
<evidence type="ECO:0000256" key="13">
    <source>
        <dbReference type="ARBA" id="ARBA00047833"/>
    </source>
</evidence>
<evidence type="ECO:0000313" key="19">
    <source>
        <dbReference type="Proteomes" id="UP000197032"/>
    </source>
</evidence>
<feature type="domain" description="Mur ligase C-terminal" evidence="16">
    <location>
        <begin position="312"/>
        <end position="441"/>
    </location>
</feature>
<evidence type="ECO:0000313" key="18">
    <source>
        <dbReference type="EMBL" id="GAW92143.1"/>
    </source>
</evidence>
<comment type="function">
    <text evidence="14">Cell wall formation.</text>
</comment>
<proteinExistence type="inferred from homology"/>
<dbReference type="GO" id="GO:0008763">
    <property type="term" value="F:UDP-N-acetylmuramate-L-alanine ligase activity"/>
    <property type="evidence" value="ECO:0007669"/>
    <property type="project" value="UniProtKB-UniRule"/>
</dbReference>
<evidence type="ECO:0000256" key="8">
    <source>
        <dbReference type="ARBA" id="ARBA00022840"/>
    </source>
</evidence>
<keyword evidence="6 14" id="KW-0132">Cell division</keyword>
<dbReference type="InterPro" id="IPR005758">
    <property type="entry name" value="UDP-N-AcMur_Ala_ligase_MurC"/>
</dbReference>
<dbReference type="SUPFAM" id="SSF53623">
    <property type="entry name" value="MurD-like peptide ligases, catalytic domain"/>
    <property type="match status" value="1"/>
</dbReference>
<dbReference type="GO" id="GO:0051301">
    <property type="term" value="P:cell division"/>
    <property type="evidence" value="ECO:0007669"/>
    <property type="project" value="UniProtKB-KW"/>
</dbReference>
<evidence type="ECO:0000256" key="6">
    <source>
        <dbReference type="ARBA" id="ARBA00022618"/>
    </source>
</evidence>
<dbReference type="RefSeq" id="WP_238134218.1">
    <property type="nucleotide sequence ID" value="NZ_BDGJ01000059.1"/>
</dbReference>
<dbReference type="GO" id="GO:0009252">
    <property type="term" value="P:peptidoglycan biosynthetic process"/>
    <property type="evidence" value="ECO:0007669"/>
    <property type="project" value="UniProtKB-UniRule"/>
</dbReference>
<dbReference type="GO" id="GO:0005524">
    <property type="term" value="F:ATP binding"/>
    <property type="evidence" value="ECO:0007669"/>
    <property type="project" value="UniProtKB-UniRule"/>
</dbReference>
<dbReference type="PANTHER" id="PTHR43445:SF3">
    <property type="entry name" value="UDP-N-ACETYLMURAMATE--L-ALANINE LIGASE"/>
    <property type="match status" value="1"/>
</dbReference>
<dbReference type="NCBIfam" id="TIGR01082">
    <property type="entry name" value="murC"/>
    <property type="match status" value="1"/>
</dbReference>
<dbReference type="PANTHER" id="PTHR43445">
    <property type="entry name" value="UDP-N-ACETYLMURAMATE--L-ALANINE LIGASE-RELATED"/>
    <property type="match status" value="1"/>
</dbReference>
<dbReference type="InterPro" id="IPR036565">
    <property type="entry name" value="Mur-like_cat_sf"/>
</dbReference>
<evidence type="ECO:0000256" key="11">
    <source>
        <dbReference type="ARBA" id="ARBA00023306"/>
    </source>
</evidence>
<dbReference type="SUPFAM" id="SSF53244">
    <property type="entry name" value="MurD-like peptide ligases, peptide-binding domain"/>
    <property type="match status" value="1"/>
</dbReference>
<protein>
    <recommendedName>
        <fullName evidence="3 14">UDP-N-acetylmuramate--L-alanine ligase</fullName>
        <ecNumber evidence="3 14">6.3.2.8</ecNumber>
    </recommendedName>
    <alternativeName>
        <fullName evidence="14">UDP-N-acetylmuramoyl-L-alanine synthetase</fullName>
    </alternativeName>
</protein>
<comment type="pathway">
    <text evidence="2 14">Cell wall biogenesis; peptidoglycan biosynthesis.</text>
</comment>
<evidence type="ECO:0000256" key="9">
    <source>
        <dbReference type="ARBA" id="ARBA00022960"/>
    </source>
</evidence>
<keyword evidence="5 14" id="KW-0436">Ligase</keyword>
<dbReference type="Gene3D" id="3.40.50.720">
    <property type="entry name" value="NAD(P)-binding Rossmann-like Domain"/>
    <property type="match status" value="1"/>
</dbReference>
<feature type="domain" description="Mur ligase central" evidence="17">
    <location>
        <begin position="111"/>
        <end position="289"/>
    </location>
</feature>
<dbReference type="GO" id="GO:0008360">
    <property type="term" value="P:regulation of cell shape"/>
    <property type="evidence" value="ECO:0007669"/>
    <property type="project" value="UniProtKB-KW"/>
</dbReference>
<dbReference type="UniPathway" id="UPA00219"/>
<dbReference type="Pfam" id="PF08245">
    <property type="entry name" value="Mur_ligase_M"/>
    <property type="match status" value="1"/>
</dbReference>
<comment type="similarity">
    <text evidence="14">Belongs to the MurCDEF family.</text>
</comment>
<evidence type="ECO:0000256" key="1">
    <source>
        <dbReference type="ARBA" id="ARBA00004496"/>
    </source>
</evidence>
<evidence type="ECO:0000259" key="17">
    <source>
        <dbReference type="Pfam" id="PF08245"/>
    </source>
</evidence>
<name>A0A1Z5HRI7_9FIRM</name>
<reference evidence="19" key="1">
    <citation type="journal article" date="2017" name="Appl. Environ. Microbiol.">
        <title>Genomic analysis of Calderihabitans maritimus KKC1, a thermophilic hydrogenogenic carboxydotrophic bacterium isolated from marine sediment.</title>
        <authorList>
            <person name="Omae K."/>
            <person name="Yoneda Y."/>
            <person name="Fukuyama Y."/>
            <person name="Yoshida T."/>
            <person name="Sako Y."/>
        </authorList>
    </citation>
    <scope>NUCLEOTIDE SEQUENCE [LARGE SCALE GENOMIC DNA]</scope>
    <source>
        <strain evidence="19">KKC1</strain>
    </source>
</reference>
<sequence length="465" mass="50555">MQKSNGWIHFVGIGGAGMSGIAKILLELGYQVSGSDLRASDITQRLEKLGARVYIGHRPDNVADNVTRVVVSSAIPVDNPEIQKAKDCGIPVMQRAEMLGWLMQRQKGIAVAGAHGKTTTTSMISLVLERNGLDPTLVVGGEVYDIGCNAKLGRGEYLVAEADESDGSFLKLKPEVAVVTNVENDHLDYYGSFERILEAFTRFVKLVPSHGFALLCTDDRNLNKLASSAGVPCLTYGLKGNPDFQAANVIKNGFETTADILYQGKKIGKVELQIPGVHNIINALAAVAVGMKLGIPFSGIAEALKTFRGVQRRFQLTGEVNGVRVVDDYAHHPTELKATLQAARQTGPRRVIAVFQPHRYTRTKFLHKEFGAAFSKADLVIVNQIYSAGEKPIPGVSAELIVEAIREAGQNVLYFEHQEDIVDFLAEHHYPGDLILTLGAGNIWKTGVELVKRLQSLSQTSTATR</sequence>
<dbReference type="InterPro" id="IPR013221">
    <property type="entry name" value="Mur_ligase_cen"/>
</dbReference>
<keyword evidence="4 14" id="KW-0963">Cytoplasm</keyword>
<keyword evidence="11 14" id="KW-0131">Cell cycle</keyword>
<dbReference type="InterPro" id="IPR036615">
    <property type="entry name" value="Mur_ligase_C_dom_sf"/>
</dbReference>
<comment type="subcellular location">
    <subcellularLocation>
        <location evidence="1 14">Cytoplasm</location>
    </subcellularLocation>
</comment>
<evidence type="ECO:0000256" key="14">
    <source>
        <dbReference type="HAMAP-Rule" id="MF_00046"/>
    </source>
</evidence>
<feature type="domain" description="Mur ligase N-terminal catalytic" evidence="15">
    <location>
        <begin position="8"/>
        <end position="106"/>
    </location>
</feature>
<dbReference type="InterPro" id="IPR000713">
    <property type="entry name" value="Mur_ligase_N"/>
</dbReference>
<evidence type="ECO:0000256" key="2">
    <source>
        <dbReference type="ARBA" id="ARBA00004752"/>
    </source>
</evidence>
<keyword evidence="10 14" id="KW-0573">Peptidoglycan synthesis</keyword>
<evidence type="ECO:0000256" key="3">
    <source>
        <dbReference type="ARBA" id="ARBA00012211"/>
    </source>
</evidence>
<evidence type="ECO:0000256" key="12">
    <source>
        <dbReference type="ARBA" id="ARBA00023316"/>
    </source>
</evidence>
<dbReference type="HAMAP" id="MF_00046">
    <property type="entry name" value="MurC"/>
    <property type="match status" value="1"/>
</dbReference>
<comment type="caution">
    <text evidence="18">The sequence shown here is derived from an EMBL/GenBank/DDBJ whole genome shotgun (WGS) entry which is preliminary data.</text>
</comment>
<keyword evidence="12 14" id="KW-0961">Cell wall biogenesis/degradation</keyword>
<evidence type="ECO:0000259" key="16">
    <source>
        <dbReference type="Pfam" id="PF02875"/>
    </source>
</evidence>
<dbReference type="GO" id="GO:0005737">
    <property type="term" value="C:cytoplasm"/>
    <property type="evidence" value="ECO:0007669"/>
    <property type="project" value="UniProtKB-SubCell"/>
</dbReference>
<dbReference type="InterPro" id="IPR004101">
    <property type="entry name" value="Mur_ligase_C"/>
</dbReference>
<dbReference type="Pfam" id="PF02875">
    <property type="entry name" value="Mur_ligase_C"/>
    <property type="match status" value="1"/>
</dbReference>